<dbReference type="EMBL" id="CAEZTG010000213">
    <property type="protein sequence ID" value="CAB4579916.1"/>
    <property type="molecule type" value="Genomic_DNA"/>
</dbReference>
<gene>
    <name evidence="3" type="ORF">UFOPK1603_01694</name>
    <name evidence="2" type="ORF">UFOPK1711_00737</name>
    <name evidence="4" type="ORF">UFOPK2143_00106</name>
</gene>
<reference evidence="3" key="1">
    <citation type="submission" date="2020-05" db="EMBL/GenBank/DDBJ databases">
        <authorList>
            <person name="Chiriac C."/>
            <person name="Salcher M."/>
            <person name="Ghai R."/>
            <person name="Kavagutti S V."/>
        </authorList>
    </citation>
    <scope>NUCLEOTIDE SEQUENCE</scope>
</reference>
<dbReference type="EMBL" id="CAEZVV010000003">
    <property type="protein sequence ID" value="CAB4634114.1"/>
    <property type="molecule type" value="Genomic_DNA"/>
</dbReference>
<name>A0A6J6EUT0_9ZZZZ</name>
<feature type="domain" description="ARG and Rhodanese-Phosphatase-superfamily-associated" evidence="1">
    <location>
        <begin position="10"/>
        <end position="296"/>
    </location>
</feature>
<accession>A0A6J6EUT0</accession>
<protein>
    <submittedName>
        <fullName evidence="3">Unannotated protein</fullName>
    </submittedName>
</protein>
<evidence type="ECO:0000313" key="3">
    <source>
        <dbReference type="EMBL" id="CAB4579916.1"/>
    </source>
</evidence>
<evidence type="ECO:0000313" key="2">
    <source>
        <dbReference type="EMBL" id="CAB4574737.1"/>
    </source>
</evidence>
<proteinExistence type="predicted"/>
<dbReference type="InterPro" id="IPR046699">
    <property type="entry name" value="ARPP-1"/>
</dbReference>
<evidence type="ECO:0000313" key="4">
    <source>
        <dbReference type="EMBL" id="CAB4634114.1"/>
    </source>
</evidence>
<evidence type="ECO:0000259" key="1">
    <source>
        <dbReference type="Pfam" id="PF20208"/>
    </source>
</evidence>
<sequence length="300" mass="31552">MAIEQLERASVGRPITRGGVSLFPIYIHGGGGIDIGARPSDVQITEQGSAEVPTITVTNSGQRPALLVEGETVTGGQQNRVLNVSVLVPGGATISVPVSCVEAGRWNGRSAFERGRTFAPRRVRRVKNMTVSDSVRRGGTKSSDQGAVWNSIDYELDRLKVDSSTRAIHASELLFEADNQLANAAQELAGIGPLPGQCGIVLGHGRRIVAAEIFATPELLAANWEALIRAALLDAPERIEGRPSVSRALRFVTRIGTARGTSSPGVGLGEELHLETTKMVGQALVLDGAVVHASAFALAA</sequence>
<dbReference type="AlphaFoldDB" id="A0A6J6EUT0"/>
<dbReference type="EMBL" id="CAEZTR010000033">
    <property type="protein sequence ID" value="CAB4574737.1"/>
    <property type="molecule type" value="Genomic_DNA"/>
</dbReference>
<dbReference type="Pfam" id="PF20208">
    <property type="entry name" value="ARPP-1"/>
    <property type="match status" value="1"/>
</dbReference>
<organism evidence="3">
    <name type="scientific">freshwater metagenome</name>
    <dbReference type="NCBI Taxonomy" id="449393"/>
    <lineage>
        <taxon>unclassified sequences</taxon>
        <taxon>metagenomes</taxon>
        <taxon>ecological metagenomes</taxon>
    </lineage>
</organism>